<dbReference type="AlphaFoldDB" id="A0AAV9WSU3"/>
<keyword evidence="1" id="KW-0812">Transmembrane</keyword>
<name>A0AAV9WSU3_9PEZI</name>
<proteinExistence type="predicted"/>
<keyword evidence="1" id="KW-1133">Transmembrane helix</keyword>
<dbReference type="Proteomes" id="UP001365542">
    <property type="component" value="Unassembled WGS sequence"/>
</dbReference>
<dbReference type="EMBL" id="JAVHJO010000017">
    <property type="protein sequence ID" value="KAK6525209.1"/>
    <property type="molecule type" value="Genomic_DNA"/>
</dbReference>
<evidence type="ECO:0000256" key="1">
    <source>
        <dbReference type="SAM" id="Phobius"/>
    </source>
</evidence>
<feature type="transmembrane region" description="Helical" evidence="1">
    <location>
        <begin position="162"/>
        <end position="180"/>
    </location>
</feature>
<keyword evidence="3" id="KW-1185">Reference proteome</keyword>
<protein>
    <submittedName>
        <fullName evidence="2">Uncharacterized protein</fullName>
    </submittedName>
</protein>
<feature type="transmembrane region" description="Helical" evidence="1">
    <location>
        <begin position="104"/>
        <end position="131"/>
    </location>
</feature>
<feature type="transmembrane region" description="Helical" evidence="1">
    <location>
        <begin position="53"/>
        <end position="76"/>
    </location>
</feature>
<evidence type="ECO:0000313" key="2">
    <source>
        <dbReference type="EMBL" id="KAK6525209.1"/>
    </source>
</evidence>
<keyword evidence="1" id="KW-0472">Membrane</keyword>
<accession>A0AAV9WSU3</accession>
<comment type="caution">
    <text evidence="2">The sequence shown here is derived from an EMBL/GenBank/DDBJ whole genome shotgun (WGS) entry which is preliminary data.</text>
</comment>
<organism evidence="2 3">
    <name type="scientific">Orbilia ellipsospora</name>
    <dbReference type="NCBI Taxonomy" id="2528407"/>
    <lineage>
        <taxon>Eukaryota</taxon>
        <taxon>Fungi</taxon>
        <taxon>Dikarya</taxon>
        <taxon>Ascomycota</taxon>
        <taxon>Pezizomycotina</taxon>
        <taxon>Orbiliomycetes</taxon>
        <taxon>Orbiliales</taxon>
        <taxon>Orbiliaceae</taxon>
        <taxon>Orbilia</taxon>
    </lineage>
</organism>
<gene>
    <name evidence="2" type="ORF">TWF694_005355</name>
</gene>
<evidence type="ECO:0000313" key="3">
    <source>
        <dbReference type="Proteomes" id="UP001365542"/>
    </source>
</evidence>
<sequence>MSIQNTHPPEYTEKPAPNLPFYEICLQESLPGPSAAELEASNLKFQTYRRRQYLLRVLHSFSFVTWAVLLVVYIVLAGRRDRHHQPHDKAPEVMTPKEELKLEALHFVAGTGLVAALLCGFSSLSSVISIVKTEEKRHLQTESGQMIWKALPWWLESKGLDVWLVCTAILQFIIGGILVVKLE</sequence>
<reference evidence="2 3" key="1">
    <citation type="submission" date="2019-10" db="EMBL/GenBank/DDBJ databases">
        <authorList>
            <person name="Palmer J.M."/>
        </authorList>
    </citation>
    <scope>NUCLEOTIDE SEQUENCE [LARGE SCALE GENOMIC DNA]</scope>
    <source>
        <strain evidence="2 3">TWF694</strain>
    </source>
</reference>